<name>A0A560WH51_9MICO</name>
<feature type="transmembrane region" description="Helical" evidence="2">
    <location>
        <begin position="191"/>
        <end position="211"/>
    </location>
</feature>
<feature type="transmembrane region" description="Helical" evidence="2">
    <location>
        <begin position="257"/>
        <end position="289"/>
    </location>
</feature>
<evidence type="ECO:0000313" key="3">
    <source>
        <dbReference type="EMBL" id="TWD16824.1"/>
    </source>
</evidence>
<keyword evidence="2" id="KW-1133">Transmembrane helix</keyword>
<feature type="region of interest" description="Disordered" evidence="1">
    <location>
        <begin position="336"/>
        <end position="357"/>
    </location>
</feature>
<dbReference type="RefSeq" id="WP_144855093.1">
    <property type="nucleotide sequence ID" value="NZ_BAAAYT010000002.1"/>
</dbReference>
<reference evidence="3 4" key="1">
    <citation type="submission" date="2019-06" db="EMBL/GenBank/DDBJ databases">
        <title>Sequencing the genomes of 1000 actinobacteria strains.</title>
        <authorList>
            <person name="Klenk H.-P."/>
        </authorList>
    </citation>
    <scope>NUCLEOTIDE SEQUENCE [LARGE SCALE GENOMIC DNA]</scope>
    <source>
        <strain evidence="3 4">DSM 18935</strain>
    </source>
</reference>
<keyword evidence="2" id="KW-0812">Transmembrane</keyword>
<keyword evidence="2" id="KW-0472">Membrane</keyword>
<organism evidence="3 4">
    <name type="scientific">Marihabitans asiaticum</name>
    <dbReference type="NCBI Taxonomy" id="415218"/>
    <lineage>
        <taxon>Bacteria</taxon>
        <taxon>Bacillati</taxon>
        <taxon>Actinomycetota</taxon>
        <taxon>Actinomycetes</taxon>
        <taxon>Micrococcales</taxon>
        <taxon>Intrasporangiaceae</taxon>
        <taxon>Marihabitans</taxon>
    </lineage>
</organism>
<feature type="transmembrane region" description="Helical" evidence="2">
    <location>
        <begin position="309"/>
        <end position="330"/>
    </location>
</feature>
<protein>
    <submittedName>
        <fullName evidence="3">Uncharacterized protein</fullName>
    </submittedName>
</protein>
<comment type="caution">
    <text evidence="3">The sequence shown here is derived from an EMBL/GenBank/DDBJ whole genome shotgun (WGS) entry which is preliminary data.</text>
</comment>
<gene>
    <name evidence="3" type="ORF">FB557_0367</name>
</gene>
<evidence type="ECO:0000313" key="4">
    <source>
        <dbReference type="Proteomes" id="UP000315628"/>
    </source>
</evidence>
<dbReference type="AlphaFoldDB" id="A0A560WH51"/>
<evidence type="ECO:0000256" key="2">
    <source>
        <dbReference type="SAM" id="Phobius"/>
    </source>
</evidence>
<dbReference type="Proteomes" id="UP000315628">
    <property type="component" value="Unassembled WGS sequence"/>
</dbReference>
<dbReference type="OrthoDB" id="8477132at2"/>
<sequence length="357" mass="39103">MPSHPAAPDALSILVVADPGLPTRRVLSGRDDLRAELARDLDREVEVMVESELIRTDQDDRIELGSAERIADRYERVDVVLVLTEMPRYTDGRPLVAGVFPEQRVAVISCPTLGAWVSADRVRSVLAACTVQMFAGDLPGKVTRRHRLRWARWHEREDGSRALASSPVAGGARLIGGMIVANEPWRTAPRLSGAFMAAFATGAFGIFYNSIWRMSDAMHPARLLLVAVAAVLSMTVWLILSNGLWDRREHSRRAAIVLLYNLSTVVTIFLAVLALYLMLLVLILIGATAVIAPDFMSEVIGSPAGAVNYVRIAVFAAAMGVVAGALGSGFDSEADRRKITHGQRERQRRLEDDEERG</sequence>
<evidence type="ECO:0000256" key="1">
    <source>
        <dbReference type="SAM" id="MobiDB-lite"/>
    </source>
</evidence>
<proteinExistence type="predicted"/>
<feature type="transmembrane region" description="Helical" evidence="2">
    <location>
        <begin position="223"/>
        <end position="245"/>
    </location>
</feature>
<keyword evidence="4" id="KW-1185">Reference proteome</keyword>
<dbReference type="EMBL" id="VIUW01000001">
    <property type="protein sequence ID" value="TWD16824.1"/>
    <property type="molecule type" value="Genomic_DNA"/>
</dbReference>
<accession>A0A560WH51</accession>